<dbReference type="InterPro" id="IPR002104">
    <property type="entry name" value="Integrase_catalytic"/>
</dbReference>
<evidence type="ECO:0000313" key="4">
    <source>
        <dbReference type="EMBL" id="QCD53558.1"/>
    </source>
</evidence>
<dbReference type="RefSeq" id="WP_175430253.1">
    <property type="nucleotide sequence ID" value="NZ_CP021978.1"/>
</dbReference>
<gene>
    <name evidence="4" type="ORF">CEB94_00400</name>
</gene>
<evidence type="ECO:0000259" key="3">
    <source>
        <dbReference type="PROSITE" id="PS51898"/>
    </source>
</evidence>
<dbReference type="AlphaFoldDB" id="A0A6G5R651"/>
<proteinExistence type="predicted"/>
<dbReference type="KEGG" id="shaw:CEB94_00400"/>
<accession>A0A6G5R651</accession>
<name>A0A6G5R651_9ACTN</name>
<keyword evidence="5" id="KW-1185">Reference proteome</keyword>
<dbReference type="EMBL" id="CP021978">
    <property type="protein sequence ID" value="QCD53558.1"/>
    <property type="molecule type" value="Genomic_DNA"/>
</dbReference>
<evidence type="ECO:0000256" key="2">
    <source>
        <dbReference type="SAM" id="MobiDB-lite"/>
    </source>
</evidence>
<sequence length="116" mass="13336">MSAQRHRGLSEQAAETAIDQACRMLRLRTLHDLRHTATFMMLDDPNMPPVYVQKILGHKYLSTLDIYNRPTRDDVIRAGLAHHARQEKRREENPVPVDEPSYNPDSLSILFGRDAS</sequence>
<dbReference type="Proteomes" id="UP000495940">
    <property type="component" value="Chromosome"/>
</dbReference>
<dbReference type="Gene3D" id="1.10.443.10">
    <property type="entry name" value="Intergrase catalytic core"/>
    <property type="match status" value="1"/>
</dbReference>
<organism evidence="4 5">
    <name type="scientific">Streptomyces hawaiiensis</name>
    <dbReference type="NCBI Taxonomy" id="67305"/>
    <lineage>
        <taxon>Bacteria</taxon>
        <taxon>Bacillati</taxon>
        <taxon>Actinomycetota</taxon>
        <taxon>Actinomycetes</taxon>
        <taxon>Kitasatosporales</taxon>
        <taxon>Streptomycetaceae</taxon>
        <taxon>Streptomyces</taxon>
    </lineage>
</organism>
<dbReference type="InterPro" id="IPR013762">
    <property type="entry name" value="Integrase-like_cat_sf"/>
</dbReference>
<keyword evidence="1" id="KW-0233">DNA recombination</keyword>
<evidence type="ECO:0000256" key="1">
    <source>
        <dbReference type="ARBA" id="ARBA00023172"/>
    </source>
</evidence>
<dbReference type="InterPro" id="IPR011010">
    <property type="entry name" value="DNA_brk_join_enz"/>
</dbReference>
<dbReference type="Pfam" id="PF00589">
    <property type="entry name" value="Phage_integrase"/>
    <property type="match status" value="1"/>
</dbReference>
<feature type="region of interest" description="Disordered" evidence="2">
    <location>
        <begin position="79"/>
        <end position="116"/>
    </location>
</feature>
<dbReference type="PROSITE" id="PS51898">
    <property type="entry name" value="TYR_RECOMBINASE"/>
    <property type="match status" value="1"/>
</dbReference>
<dbReference type="SUPFAM" id="SSF56349">
    <property type="entry name" value="DNA breaking-rejoining enzymes"/>
    <property type="match status" value="1"/>
</dbReference>
<dbReference type="GO" id="GO:0015074">
    <property type="term" value="P:DNA integration"/>
    <property type="evidence" value="ECO:0007669"/>
    <property type="project" value="InterPro"/>
</dbReference>
<dbReference type="GO" id="GO:0003677">
    <property type="term" value="F:DNA binding"/>
    <property type="evidence" value="ECO:0007669"/>
    <property type="project" value="InterPro"/>
</dbReference>
<feature type="domain" description="Tyr recombinase" evidence="3">
    <location>
        <begin position="1"/>
        <end position="80"/>
    </location>
</feature>
<reference evidence="4 5" key="1">
    <citation type="submission" date="2017-06" db="EMBL/GenBank/DDBJ databases">
        <title>Complete Genome Sequence of Streptomyces hawaiiensis NRRL 15010 and insights into acyldepsipeptides biosynthesis.</title>
        <authorList>
            <person name="Mariita R.M."/>
            <person name="Sello J.K."/>
        </authorList>
    </citation>
    <scope>NUCLEOTIDE SEQUENCE [LARGE SCALE GENOMIC DNA]</scope>
    <source>
        <strain evidence="4 5">ATCC 12236</strain>
    </source>
</reference>
<evidence type="ECO:0000313" key="5">
    <source>
        <dbReference type="Proteomes" id="UP000495940"/>
    </source>
</evidence>
<dbReference type="GO" id="GO:0006310">
    <property type="term" value="P:DNA recombination"/>
    <property type="evidence" value="ECO:0007669"/>
    <property type="project" value="UniProtKB-KW"/>
</dbReference>
<protein>
    <recommendedName>
        <fullName evidence="3">Tyr recombinase domain-containing protein</fullName>
    </recommendedName>
</protein>